<reference evidence="3" key="2">
    <citation type="submission" date="2025-09" db="UniProtKB">
        <authorList>
            <consortium name="Ensembl"/>
        </authorList>
    </citation>
    <scope>IDENTIFICATION</scope>
</reference>
<dbReference type="PANTHER" id="PTHR23351">
    <property type="entry name" value="FOS TRANSCRIPTION FACTOR-RELATED"/>
    <property type="match status" value="1"/>
</dbReference>
<dbReference type="InterPro" id="IPR004827">
    <property type="entry name" value="bZIP"/>
</dbReference>
<dbReference type="GO" id="GO:0005634">
    <property type="term" value="C:nucleus"/>
    <property type="evidence" value="ECO:0007669"/>
    <property type="project" value="TreeGrafter"/>
</dbReference>
<dbReference type="PROSITE" id="PS50217">
    <property type="entry name" value="BZIP"/>
    <property type="match status" value="1"/>
</dbReference>
<dbReference type="SUPFAM" id="SSF57959">
    <property type="entry name" value="Leucine zipper domain"/>
    <property type="match status" value="1"/>
</dbReference>
<evidence type="ECO:0000259" key="2">
    <source>
        <dbReference type="PROSITE" id="PS50217"/>
    </source>
</evidence>
<dbReference type="Gene3D" id="1.20.5.170">
    <property type="match status" value="1"/>
</dbReference>
<evidence type="ECO:0000313" key="4">
    <source>
        <dbReference type="Proteomes" id="UP000694402"/>
    </source>
</evidence>
<dbReference type="GO" id="GO:0000981">
    <property type="term" value="F:DNA-binding transcription factor activity, RNA polymerase II-specific"/>
    <property type="evidence" value="ECO:0007669"/>
    <property type="project" value="TreeGrafter"/>
</dbReference>
<keyword evidence="4" id="KW-1185">Reference proteome</keyword>
<dbReference type="InterPro" id="IPR000837">
    <property type="entry name" value="AP-1"/>
</dbReference>
<feature type="region of interest" description="Disordered" evidence="1">
    <location>
        <begin position="30"/>
        <end position="65"/>
    </location>
</feature>
<dbReference type="InterPro" id="IPR046347">
    <property type="entry name" value="bZIP_sf"/>
</dbReference>
<dbReference type="Proteomes" id="UP000694402">
    <property type="component" value="Unassembled WGS sequence"/>
</dbReference>
<evidence type="ECO:0000256" key="1">
    <source>
        <dbReference type="SAM" id="MobiDB-lite"/>
    </source>
</evidence>
<dbReference type="GO" id="GO:0000978">
    <property type="term" value="F:RNA polymerase II cis-regulatory region sequence-specific DNA binding"/>
    <property type="evidence" value="ECO:0007669"/>
    <property type="project" value="TreeGrafter"/>
</dbReference>
<organism evidence="3 4">
    <name type="scientific">Oncorhynchus tshawytscha</name>
    <name type="common">Chinook salmon</name>
    <name type="synonym">Salmo tshawytscha</name>
    <dbReference type="NCBI Taxonomy" id="74940"/>
    <lineage>
        <taxon>Eukaryota</taxon>
        <taxon>Metazoa</taxon>
        <taxon>Chordata</taxon>
        <taxon>Craniata</taxon>
        <taxon>Vertebrata</taxon>
        <taxon>Euteleostomi</taxon>
        <taxon>Actinopterygii</taxon>
        <taxon>Neopterygii</taxon>
        <taxon>Teleostei</taxon>
        <taxon>Protacanthopterygii</taxon>
        <taxon>Salmoniformes</taxon>
        <taxon>Salmonidae</taxon>
        <taxon>Salmoninae</taxon>
        <taxon>Oncorhynchus</taxon>
    </lineage>
</organism>
<dbReference type="GeneTree" id="ENSGT00940000161120"/>
<dbReference type="Ensembl" id="ENSOTST00005058543.2">
    <property type="protein sequence ID" value="ENSOTSP00005053733.2"/>
    <property type="gene ID" value="ENSOTSG00005026036.2"/>
</dbReference>
<feature type="domain" description="BZIP" evidence="2">
    <location>
        <begin position="40"/>
        <end position="103"/>
    </location>
</feature>
<reference evidence="3" key="1">
    <citation type="submission" date="2025-08" db="UniProtKB">
        <authorList>
            <consortium name="Ensembl"/>
        </authorList>
    </citation>
    <scope>IDENTIFICATION</scope>
</reference>
<sequence>CLTAIFLAAFYTARIKTCYYLKYVRPTVPQLQSSGDDGDEDRRLKRRENNRVAAKNSRKKQTQRADELHEAYECLEQKNRQLKKDVQFLSEEQRRLTEALNAHEPLCPIMHCVANLGSGTLGPRDVGVPSCLPR</sequence>
<proteinExistence type="predicted"/>
<accession>A0A8C8LZE5</accession>
<dbReference type="PANTHER" id="PTHR23351:SF13">
    <property type="entry name" value="BASIC LEUCINE ZIPPER TRANSCRIPTIONAL FACTOR ATF-LIKE 3"/>
    <property type="match status" value="1"/>
</dbReference>
<gene>
    <name evidence="3" type="primary">batf3</name>
</gene>
<dbReference type="SMART" id="SM00338">
    <property type="entry name" value="BRLZ"/>
    <property type="match status" value="1"/>
</dbReference>
<dbReference type="AlphaFoldDB" id="A0A8C8LZE5"/>
<name>A0A8C8LZE5_ONCTS</name>
<evidence type="ECO:0000313" key="3">
    <source>
        <dbReference type="Ensembl" id="ENSOTSP00005053733.2"/>
    </source>
</evidence>
<feature type="compositionally biased region" description="Basic and acidic residues" evidence="1">
    <location>
        <begin position="40"/>
        <end position="50"/>
    </location>
</feature>
<dbReference type="PRINTS" id="PR00042">
    <property type="entry name" value="LEUZIPPRFOS"/>
</dbReference>
<protein>
    <submittedName>
        <fullName evidence="3">Basic leucine zipper transcription factor, ATF-like 3</fullName>
    </submittedName>
</protein>
<dbReference type="Pfam" id="PF00170">
    <property type="entry name" value="bZIP_1"/>
    <property type="match status" value="1"/>
</dbReference>